<dbReference type="EC" id="2.7.13.3" evidence="2"/>
<accession>A0A9E8SE12</accession>
<name>A0A9E8SE12_9FLAO</name>
<dbReference type="PANTHER" id="PTHR43711:SF31">
    <property type="entry name" value="HISTIDINE KINASE"/>
    <property type="match status" value="1"/>
</dbReference>
<dbReference type="SUPFAM" id="SSF47384">
    <property type="entry name" value="Homodimeric domain of signal transducing histidine kinase"/>
    <property type="match status" value="1"/>
</dbReference>
<dbReference type="Proteomes" id="UP001164705">
    <property type="component" value="Chromosome"/>
</dbReference>
<reference evidence="8" key="1">
    <citation type="submission" date="2022-11" db="EMBL/GenBank/DDBJ databases">
        <title>Lacinutrix neustonica HL-RS19T sp. nov., isolated from the surface microlayer sample of brackish Lake Shihwa.</title>
        <authorList>
            <person name="Choi J.Y."/>
            <person name="Hwang C.Y."/>
        </authorList>
    </citation>
    <scope>NUCLEOTIDE SEQUENCE</scope>
    <source>
        <strain evidence="8">HL-RS19</strain>
    </source>
</reference>
<keyword evidence="5" id="KW-0418">Kinase</keyword>
<dbReference type="InterPro" id="IPR036097">
    <property type="entry name" value="HisK_dim/P_sf"/>
</dbReference>
<evidence type="ECO:0000256" key="3">
    <source>
        <dbReference type="ARBA" id="ARBA00022553"/>
    </source>
</evidence>
<dbReference type="SUPFAM" id="SSF55874">
    <property type="entry name" value="ATPase domain of HSP90 chaperone/DNA topoisomerase II/histidine kinase"/>
    <property type="match status" value="1"/>
</dbReference>
<dbReference type="AlphaFoldDB" id="A0A9E8SE12"/>
<gene>
    <name evidence="8" type="ORF">N7U66_00690</name>
</gene>
<evidence type="ECO:0000256" key="4">
    <source>
        <dbReference type="ARBA" id="ARBA00022679"/>
    </source>
</evidence>
<evidence type="ECO:0000313" key="9">
    <source>
        <dbReference type="Proteomes" id="UP001164705"/>
    </source>
</evidence>
<keyword evidence="4" id="KW-0808">Transferase</keyword>
<dbReference type="GO" id="GO:0005524">
    <property type="term" value="F:ATP binding"/>
    <property type="evidence" value="ECO:0007669"/>
    <property type="project" value="UniProtKB-KW"/>
</dbReference>
<dbReference type="FunFam" id="3.30.565.10:FF:000010">
    <property type="entry name" value="Sensor histidine kinase RcsC"/>
    <property type="match status" value="1"/>
</dbReference>
<keyword evidence="3" id="KW-0597">Phosphoprotein</keyword>
<evidence type="ECO:0000256" key="2">
    <source>
        <dbReference type="ARBA" id="ARBA00012438"/>
    </source>
</evidence>
<dbReference type="PROSITE" id="PS50109">
    <property type="entry name" value="HIS_KIN"/>
    <property type="match status" value="1"/>
</dbReference>
<evidence type="ECO:0000313" key="8">
    <source>
        <dbReference type="EMBL" id="WAC02312.1"/>
    </source>
</evidence>
<evidence type="ECO:0000256" key="5">
    <source>
        <dbReference type="ARBA" id="ARBA00022777"/>
    </source>
</evidence>
<proteinExistence type="predicted"/>
<protein>
    <recommendedName>
        <fullName evidence="2">histidine kinase</fullName>
        <ecNumber evidence="2">2.7.13.3</ecNumber>
    </recommendedName>
</protein>
<keyword evidence="6" id="KW-0902">Two-component regulatory system</keyword>
<dbReference type="RefSeq" id="WP_267676907.1">
    <property type="nucleotide sequence ID" value="NZ_CP113088.1"/>
</dbReference>
<dbReference type="InterPro" id="IPR003661">
    <property type="entry name" value="HisK_dim/P_dom"/>
</dbReference>
<dbReference type="KEGG" id="lnu:N7U66_00690"/>
<evidence type="ECO:0000256" key="1">
    <source>
        <dbReference type="ARBA" id="ARBA00000085"/>
    </source>
</evidence>
<organism evidence="8 9">
    <name type="scientific">Lacinutrix neustonica</name>
    <dbReference type="NCBI Taxonomy" id="2980107"/>
    <lineage>
        <taxon>Bacteria</taxon>
        <taxon>Pseudomonadati</taxon>
        <taxon>Bacteroidota</taxon>
        <taxon>Flavobacteriia</taxon>
        <taxon>Flavobacteriales</taxon>
        <taxon>Flavobacteriaceae</taxon>
        <taxon>Lacinutrix</taxon>
    </lineage>
</organism>
<keyword evidence="9" id="KW-1185">Reference proteome</keyword>
<sequence>MNSIIGFTGILLKELAGPLNDEQKKQIKMVKTSGEHLLGLINDVLDISKIEAGKLRVSYYPFNYLESLERIIDFLLPQASAKGLIITTEITEMTITLVSDERRVEQILLNLLSNAIKFSTDGKILIKVDVKEDFLITQVIDQGIGISEADIIKLFMPFIQLQGGLSRVHEGTGLGLAICKNLVEKLGGTIHVHSQIGKGSNFTFNLPLEPPENL</sequence>
<keyword evidence="8" id="KW-0547">Nucleotide-binding</keyword>
<dbReference type="Gene3D" id="1.10.287.130">
    <property type="match status" value="1"/>
</dbReference>
<dbReference type="PANTHER" id="PTHR43711">
    <property type="entry name" value="TWO-COMPONENT HISTIDINE KINASE"/>
    <property type="match status" value="1"/>
</dbReference>
<dbReference type="InterPro" id="IPR004358">
    <property type="entry name" value="Sig_transdc_His_kin-like_C"/>
</dbReference>
<dbReference type="CDD" id="cd16922">
    <property type="entry name" value="HATPase_EvgS-ArcB-TorS-like"/>
    <property type="match status" value="1"/>
</dbReference>
<dbReference type="EMBL" id="CP113088">
    <property type="protein sequence ID" value="WAC02312.1"/>
    <property type="molecule type" value="Genomic_DNA"/>
</dbReference>
<evidence type="ECO:0000256" key="6">
    <source>
        <dbReference type="ARBA" id="ARBA00023012"/>
    </source>
</evidence>
<dbReference type="InterPro" id="IPR005467">
    <property type="entry name" value="His_kinase_dom"/>
</dbReference>
<dbReference type="CDD" id="cd00082">
    <property type="entry name" value="HisKA"/>
    <property type="match status" value="1"/>
</dbReference>
<dbReference type="Pfam" id="PF02518">
    <property type="entry name" value="HATPase_c"/>
    <property type="match status" value="1"/>
</dbReference>
<dbReference type="Pfam" id="PF00512">
    <property type="entry name" value="HisKA"/>
    <property type="match status" value="1"/>
</dbReference>
<feature type="domain" description="Histidine kinase" evidence="7">
    <location>
        <begin position="1"/>
        <end position="210"/>
    </location>
</feature>
<evidence type="ECO:0000259" key="7">
    <source>
        <dbReference type="PROSITE" id="PS50109"/>
    </source>
</evidence>
<dbReference type="GO" id="GO:0000155">
    <property type="term" value="F:phosphorelay sensor kinase activity"/>
    <property type="evidence" value="ECO:0007669"/>
    <property type="project" value="InterPro"/>
</dbReference>
<dbReference type="SMART" id="SM00387">
    <property type="entry name" value="HATPase_c"/>
    <property type="match status" value="1"/>
</dbReference>
<dbReference type="InterPro" id="IPR003594">
    <property type="entry name" value="HATPase_dom"/>
</dbReference>
<dbReference type="InterPro" id="IPR036890">
    <property type="entry name" value="HATPase_C_sf"/>
</dbReference>
<dbReference type="PRINTS" id="PR00344">
    <property type="entry name" value="BCTRLSENSOR"/>
</dbReference>
<comment type="catalytic activity">
    <reaction evidence="1">
        <text>ATP + protein L-histidine = ADP + protein N-phospho-L-histidine.</text>
        <dbReference type="EC" id="2.7.13.3"/>
    </reaction>
</comment>
<dbReference type="InterPro" id="IPR050736">
    <property type="entry name" value="Sensor_HK_Regulatory"/>
</dbReference>
<dbReference type="Gene3D" id="3.30.565.10">
    <property type="entry name" value="Histidine kinase-like ATPase, C-terminal domain"/>
    <property type="match status" value="1"/>
</dbReference>
<keyword evidence="8" id="KW-0067">ATP-binding</keyword>